<keyword evidence="2" id="KW-0732">Signal</keyword>
<feature type="chain" id="PRO_5029661350" evidence="2">
    <location>
        <begin position="21"/>
        <end position="159"/>
    </location>
</feature>
<dbReference type="SUPFAM" id="SSF57302">
    <property type="entry name" value="Snake toxin-like"/>
    <property type="match status" value="1"/>
</dbReference>
<name>A0A7M5X6C4_9CNID</name>
<evidence type="ECO:0000313" key="3">
    <source>
        <dbReference type="EnsemblMetazoa" id="CLYHEMP018203.1"/>
    </source>
</evidence>
<organism evidence="3 4">
    <name type="scientific">Clytia hemisphaerica</name>
    <dbReference type="NCBI Taxonomy" id="252671"/>
    <lineage>
        <taxon>Eukaryota</taxon>
        <taxon>Metazoa</taxon>
        <taxon>Cnidaria</taxon>
        <taxon>Hydrozoa</taxon>
        <taxon>Hydroidolina</taxon>
        <taxon>Leptothecata</taxon>
        <taxon>Obeliida</taxon>
        <taxon>Clytiidae</taxon>
        <taxon>Clytia</taxon>
    </lineage>
</organism>
<dbReference type="InterPro" id="IPR045860">
    <property type="entry name" value="Snake_toxin-like_sf"/>
</dbReference>
<keyword evidence="1" id="KW-0472">Membrane</keyword>
<protein>
    <submittedName>
        <fullName evidence="3">Uncharacterized protein</fullName>
    </submittedName>
</protein>
<feature type="signal peptide" evidence="2">
    <location>
        <begin position="1"/>
        <end position="20"/>
    </location>
</feature>
<reference evidence="3" key="1">
    <citation type="submission" date="2021-01" db="UniProtKB">
        <authorList>
            <consortium name="EnsemblMetazoa"/>
        </authorList>
    </citation>
    <scope>IDENTIFICATION</scope>
</reference>
<keyword evidence="1" id="KW-0812">Transmembrane</keyword>
<accession>A0A7M5X6C4</accession>
<dbReference type="Gene3D" id="2.10.60.10">
    <property type="entry name" value="CD59"/>
    <property type="match status" value="1"/>
</dbReference>
<proteinExistence type="predicted"/>
<keyword evidence="1" id="KW-1133">Transmembrane helix</keyword>
<evidence type="ECO:0000256" key="2">
    <source>
        <dbReference type="SAM" id="SignalP"/>
    </source>
</evidence>
<dbReference type="AlphaFoldDB" id="A0A7M5X6C4"/>
<evidence type="ECO:0000256" key="1">
    <source>
        <dbReference type="SAM" id="Phobius"/>
    </source>
</evidence>
<keyword evidence="4" id="KW-1185">Reference proteome</keyword>
<dbReference type="Proteomes" id="UP000594262">
    <property type="component" value="Unplaced"/>
</dbReference>
<dbReference type="EnsemblMetazoa" id="CLYHEMT018203.1">
    <property type="protein sequence ID" value="CLYHEMP018203.1"/>
    <property type="gene ID" value="CLYHEMG018203"/>
</dbReference>
<feature type="transmembrane region" description="Helical" evidence="1">
    <location>
        <begin position="141"/>
        <end position="158"/>
    </location>
</feature>
<evidence type="ECO:0000313" key="4">
    <source>
        <dbReference type="Proteomes" id="UP000594262"/>
    </source>
</evidence>
<sequence length="159" mass="18409">MKISWQLVSFFWFEFHKTACLEPYKRLSCWTCKKGTGDQCTERVNTVCEGRENVCVTSRITEQTKNWKGEMLIKERIEKRCHFIAPYQECECIVGGLLGETCELLDCCGQDLCNWRNSKQEKARLCSSSSSINVKPFCGQFVYVVLIGILLLFSQFVLY</sequence>